<keyword evidence="3" id="KW-1185">Reference proteome</keyword>
<proteinExistence type="predicted"/>
<name>A0A0M8ZSF0_9HYME</name>
<feature type="region of interest" description="Disordered" evidence="1">
    <location>
        <begin position="1"/>
        <end position="62"/>
    </location>
</feature>
<evidence type="ECO:0000313" key="3">
    <source>
        <dbReference type="Proteomes" id="UP000053105"/>
    </source>
</evidence>
<organism evidence="2 3">
    <name type="scientific">Melipona quadrifasciata</name>
    <dbReference type="NCBI Taxonomy" id="166423"/>
    <lineage>
        <taxon>Eukaryota</taxon>
        <taxon>Metazoa</taxon>
        <taxon>Ecdysozoa</taxon>
        <taxon>Arthropoda</taxon>
        <taxon>Hexapoda</taxon>
        <taxon>Insecta</taxon>
        <taxon>Pterygota</taxon>
        <taxon>Neoptera</taxon>
        <taxon>Endopterygota</taxon>
        <taxon>Hymenoptera</taxon>
        <taxon>Apocrita</taxon>
        <taxon>Aculeata</taxon>
        <taxon>Apoidea</taxon>
        <taxon>Anthophila</taxon>
        <taxon>Apidae</taxon>
        <taxon>Melipona</taxon>
    </lineage>
</organism>
<evidence type="ECO:0000256" key="1">
    <source>
        <dbReference type="SAM" id="MobiDB-lite"/>
    </source>
</evidence>
<accession>A0A0M8ZSF0</accession>
<feature type="compositionally biased region" description="Basic and acidic residues" evidence="1">
    <location>
        <begin position="20"/>
        <end position="42"/>
    </location>
</feature>
<sequence length="62" mass="7075">MARSVKSKDEQWSGQKGSNSRRERIGRHTEEKDRGQGLKEDSDRNDEDDKEDNPDEDGQQGG</sequence>
<dbReference type="AlphaFoldDB" id="A0A0M8ZSF0"/>
<feature type="compositionally biased region" description="Basic and acidic residues" evidence="1">
    <location>
        <begin position="1"/>
        <end position="11"/>
    </location>
</feature>
<protein>
    <submittedName>
        <fullName evidence="2">Uncharacterized protein</fullName>
    </submittedName>
</protein>
<feature type="compositionally biased region" description="Acidic residues" evidence="1">
    <location>
        <begin position="43"/>
        <end position="62"/>
    </location>
</feature>
<dbReference type="EMBL" id="KQ435922">
    <property type="protein sequence ID" value="KOX68663.1"/>
    <property type="molecule type" value="Genomic_DNA"/>
</dbReference>
<dbReference type="Proteomes" id="UP000053105">
    <property type="component" value="Unassembled WGS sequence"/>
</dbReference>
<evidence type="ECO:0000313" key="2">
    <source>
        <dbReference type="EMBL" id="KOX68663.1"/>
    </source>
</evidence>
<gene>
    <name evidence="2" type="ORF">WN51_04149</name>
</gene>
<reference evidence="2 3" key="1">
    <citation type="submission" date="2015-07" db="EMBL/GenBank/DDBJ databases">
        <title>The genome of Melipona quadrifasciata.</title>
        <authorList>
            <person name="Pan H."/>
            <person name="Kapheim K."/>
        </authorList>
    </citation>
    <scope>NUCLEOTIDE SEQUENCE [LARGE SCALE GENOMIC DNA]</scope>
    <source>
        <strain evidence="2">0111107301</strain>
        <tissue evidence="2">Whole body</tissue>
    </source>
</reference>